<organism evidence="3 4">
    <name type="scientific">Clostridium novyi A str. 4552</name>
    <dbReference type="NCBI Taxonomy" id="1444289"/>
    <lineage>
        <taxon>Bacteria</taxon>
        <taxon>Bacillati</taxon>
        <taxon>Bacillota</taxon>
        <taxon>Clostridia</taxon>
        <taxon>Eubacteriales</taxon>
        <taxon>Clostridiaceae</taxon>
        <taxon>Clostridium</taxon>
    </lineage>
</organism>
<evidence type="ECO:0000259" key="2">
    <source>
        <dbReference type="PROSITE" id="PS50943"/>
    </source>
</evidence>
<dbReference type="InterPro" id="IPR036286">
    <property type="entry name" value="LexA/Signal_pep-like_sf"/>
</dbReference>
<dbReference type="RefSeq" id="WP_039251873.1">
    <property type="nucleotide sequence ID" value="NZ_JENJ01000001.1"/>
</dbReference>
<sequence>MSRVGSKIRDARLKANMTEKQLAKKIGVAEKFIKEVESGKKVVNESVMERISKVLGKDLNDVTMSFEAEVYKEEKVEAKKNNKLEKINDIWDDALGSVLKPVPVYGYDMARIIEMRKLPIINNKVEGHAKDKVLYLKVEDDDMVGSRIAKGDIAFGYITHEIINNSLCLVEYNDERHIRQIKRLDSNKLLLISNGNSLRTETVTVRNIKVLVKLERLEIIL</sequence>
<keyword evidence="1 3" id="KW-0238">DNA-binding</keyword>
<dbReference type="SUPFAM" id="SSF47413">
    <property type="entry name" value="lambda repressor-like DNA-binding domains"/>
    <property type="match status" value="1"/>
</dbReference>
<dbReference type="AlphaFoldDB" id="A0A0A0IDQ5"/>
<dbReference type="SUPFAM" id="SSF51306">
    <property type="entry name" value="LexA/Signal peptidase"/>
    <property type="match status" value="1"/>
</dbReference>
<protein>
    <submittedName>
        <fullName evidence="3">DNA-binding protein</fullName>
    </submittedName>
</protein>
<proteinExistence type="predicted"/>
<gene>
    <name evidence="3" type="ORF">Z968_00485</name>
</gene>
<reference evidence="3 4" key="1">
    <citation type="submission" date="2014-01" db="EMBL/GenBank/DDBJ databases">
        <title>Plasmidome dynamics in the species complex Clostridium novyi sensu lato converts strains of independent lineages into distinctly different pathogens.</title>
        <authorList>
            <person name="Skarin H."/>
            <person name="Segerman B."/>
        </authorList>
    </citation>
    <scope>NUCLEOTIDE SEQUENCE [LARGE SCALE GENOMIC DNA]</scope>
    <source>
        <strain evidence="3 4">4552</strain>
    </source>
</reference>
<dbReference type="GO" id="GO:0003677">
    <property type="term" value="F:DNA binding"/>
    <property type="evidence" value="ECO:0007669"/>
    <property type="project" value="UniProtKB-KW"/>
</dbReference>
<dbReference type="Gene3D" id="1.10.260.40">
    <property type="entry name" value="lambda repressor-like DNA-binding domains"/>
    <property type="match status" value="1"/>
</dbReference>
<dbReference type="InterPro" id="IPR015927">
    <property type="entry name" value="Peptidase_S24_S26A/B/C"/>
</dbReference>
<feature type="domain" description="HTH cro/C1-type" evidence="2">
    <location>
        <begin position="8"/>
        <end position="62"/>
    </location>
</feature>
<dbReference type="PANTHER" id="PTHR46558:SF3">
    <property type="entry name" value="TRANSCRIPTIONAL REGULATOR"/>
    <property type="match status" value="1"/>
</dbReference>
<dbReference type="Proteomes" id="UP000030012">
    <property type="component" value="Unassembled WGS sequence"/>
</dbReference>
<dbReference type="InterPro" id="IPR010982">
    <property type="entry name" value="Lambda_DNA-bd_dom_sf"/>
</dbReference>
<dbReference type="InterPro" id="IPR001387">
    <property type="entry name" value="Cro/C1-type_HTH"/>
</dbReference>
<dbReference type="PROSITE" id="PS50943">
    <property type="entry name" value="HTH_CROC1"/>
    <property type="match status" value="1"/>
</dbReference>
<dbReference type="PANTHER" id="PTHR46558">
    <property type="entry name" value="TRACRIPTIONAL REGULATORY PROTEIN-RELATED-RELATED"/>
    <property type="match status" value="1"/>
</dbReference>
<dbReference type="OrthoDB" id="14949at2"/>
<dbReference type="Pfam" id="PF00717">
    <property type="entry name" value="Peptidase_S24"/>
    <property type="match status" value="1"/>
</dbReference>
<dbReference type="Gene3D" id="2.10.109.10">
    <property type="entry name" value="Umud Fragment, subunit A"/>
    <property type="match status" value="1"/>
</dbReference>
<dbReference type="EMBL" id="JENJ01000001">
    <property type="protein sequence ID" value="KGM98461.1"/>
    <property type="molecule type" value="Genomic_DNA"/>
</dbReference>
<comment type="caution">
    <text evidence="3">The sequence shown here is derived from an EMBL/GenBank/DDBJ whole genome shotgun (WGS) entry which is preliminary data.</text>
</comment>
<evidence type="ECO:0000313" key="3">
    <source>
        <dbReference type="EMBL" id="KGM98461.1"/>
    </source>
</evidence>
<evidence type="ECO:0000313" key="4">
    <source>
        <dbReference type="Proteomes" id="UP000030012"/>
    </source>
</evidence>
<dbReference type="Pfam" id="PF01381">
    <property type="entry name" value="HTH_3"/>
    <property type="match status" value="1"/>
</dbReference>
<evidence type="ECO:0000256" key="1">
    <source>
        <dbReference type="ARBA" id="ARBA00023125"/>
    </source>
</evidence>
<accession>A0A0A0IDQ5</accession>
<dbReference type="SMART" id="SM00530">
    <property type="entry name" value="HTH_XRE"/>
    <property type="match status" value="1"/>
</dbReference>
<dbReference type="CDD" id="cd00093">
    <property type="entry name" value="HTH_XRE"/>
    <property type="match status" value="1"/>
</dbReference>
<name>A0A0A0IDQ5_CLONO</name>